<dbReference type="InterPro" id="IPR057567">
    <property type="entry name" value="TPR_TTI1_C"/>
</dbReference>
<gene>
    <name evidence="3" type="ORF">H4R18_005105</name>
</gene>
<proteinExistence type="predicted"/>
<keyword evidence="4" id="KW-1185">Reference proteome</keyword>
<feature type="domain" description="TTI1 C-terminal TPR" evidence="2">
    <location>
        <begin position="801"/>
        <end position="988"/>
    </location>
</feature>
<dbReference type="PANTHER" id="PTHR18460">
    <property type="entry name" value="TEL2 INTERACTING PROTEIN 1 TTI1 FAMILY MEMBER"/>
    <property type="match status" value="1"/>
</dbReference>
<dbReference type="InterPro" id="IPR052587">
    <property type="entry name" value="TELO2-interacting_protein_1"/>
</dbReference>
<evidence type="ECO:0000313" key="3">
    <source>
        <dbReference type="EMBL" id="KAJ2777536.1"/>
    </source>
</evidence>
<dbReference type="Pfam" id="PF21547">
    <property type="entry name" value="TTI1"/>
    <property type="match status" value="1"/>
</dbReference>
<sequence>MDTGPVVAAIGECVGGRGRGRGALAGHLARLRSGIQAQQAAQVPAAAVLAQAALAAARVFGPGVELADRERELALECVRDALGAAAALVPSVVVDHVARIVAAHLAGPGGGRAEPARAVAVEAWRRLAANVATVAVPRGAARGAPVDAVPLREYVGVALPRDYLALVLCALLDTAEAAEDQRLRAAALRALAETLGPSRLVGPAQAERVFPGTASALARIALAQPPPPGGPLDAAVQRMSLAARRPTAAVRAAALDALAAAVVLVYGGRGAPAHAAPDAAHWAERARSVLAGDSDGDSDGDEKPKEEEAIDGADGGHRQIRQILWRLAGLRHTDGLGAALVGLFSAVSLGCPRLGADRTAVEACLAIAGAQPELKAASVYARALARRCDADRRLGTCVAAVLEQTLPLFGACLRVGADHQRADVLHVIAGCVAALGADRARPLLGPWWAAHGLPALLDSLAVSLPGTSLLIADASEPEPEPEAEAPAVAYVLDQYRSAGSARALERFVDCVADVIAPQTLCAQLLDRLLLSAPAAMPRPPALWLLTRVARRPPGLGHAGQSVFQYCVDCLGALPAGSGFDGGKDESGSTALGTLDASMVLDVVAAATPGVGPSVAYCLDTLLFPLLQTLAAETPLLRRQAQRALHVLAQTMGAGGVAAMLRANVDYIVEGCSRQIRAAALHPHVFDILTGAVHQVGRDILPFMDDVVEDTLDVCEAAPDDAIATCALQFLEAVTRTIAGEAALPQIEPPPVAAAEDPVATALAEMAAADEGRLLLLGERVSSDLAIASSDLTETAGSGQTVDDDQTPPGSPLAIKIALAVQSFLSSESGAQQLVALKTVSNALGALRDSRDLLPLINEVWPALAHRLDGARDAHYVVLAACDVVERVCALGAAWMRQRVRDDLCAPFLRILRDAASAASAASAAAGGSWSWSRSEAELAARVLRTMATVAARVPLDDRAAWDVVVAAAALLGRPPLEPPALGLLRAMAPLYGDKIWLVLARLGAARTPPRDIPPFALPPAIRPPPPGICDALGLI</sequence>
<protein>
    <recommendedName>
        <fullName evidence="2">TTI1 C-terminal TPR domain-containing protein</fullName>
    </recommendedName>
</protein>
<reference evidence="3" key="1">
    <citation type="submission" date="2022-07" db="EMBL/GenBank/DDBJ databases">
        <title>Phylogenomic reconstructions and comparative analyses of Kickxellomycotina fungi.</title>
        <authorList>
            <person name="Reynolds N.K."/>
            <person name="Stajich J.E."/>
            <person name="Barry K."/>
            <person name="Grigoriev I.V."/>
            <person name="Crous P."/>
            <person name="Smith M.E."/>
        </authorList>
    </citation>
    <scope>NUCLEOTIDE SEQUENCE</scope>
    <source>
        <strain evidence="3">NBRC 105414</strain>
    </source>
</reference>
<evidence type="ECO:0000256" key="1">
    <source>
        <dbReference type="SAM" id="MobiDB-lite"/>
    </source>
</evidence>
<dbReference type="InterPro" id="IPR049362">
    <property type="entry name" value="TTI1_rpt"/>
</dbReference>
<dbReference type="Pfam" id="PF24181">
    <property type="entry name" value="TPR_TTI1_C"/>
    <property type="match status" value="1"/>
</dbReference>
<dbReference type="Proteomes" id="UP001140217">
    <property type="component" value="Unassembled WGS sequence"/>
</dbReference>
<feature type="region of interest" description="Disordered" evidence="1">
    <location>
        <begin position="291"/>
        <end position="314"/>
    </location>
</feature>
<dbReference type="GO" id="GO:0005737">
    <property type="term" value="C:cytoplasm"/>
    <property type="evidence" value="ECO:0007669"/>
    <property type="project" value="TreeGrafter"/>
</dbReference>
<dbReference type="AlphaFoldDB" id="A0A9W8H725"/>
<dbReference type="PANTHER" id="PTHR18460:SF3">
    <property type="entry name" value="TELO2-INTERACTING PROTEIN 1 HOMOLOG"/>
    <property type="match status" value="1"/>
</dbReference>
<comment type="caution">
    <text evidence="3">The sequence shown here is derived from an EMBL/GenBank/DDBJ whole genome shotgun (WGS) entry which is preliminary data.</text>
</comment>
<dbReference type="InterPro" id="IPR016024">
    <property type="entry name" value="ARM-type_fold"/>
</dbReference>
<dbReference type="EMBL" id="JANBUL010000284">
    <property type="protein sequence ID" value="KAJ2777536.1"/>
    <property type="molecule type" value="Genomic_DNA"/>
</dbReference>
<organism evidence="3 4">
    <name type="scientific">Coemansia javaensis</name>
    <dbReference type="NCBI Taxonomy" id="2761396"/>
    <lineage>
        <taxon>Eukaryota</taxon>
        <taxon>Fungi</taxon>
        <taxon>Fungi incertae sedis</taxon>
        <taxon>Zoopagomycota</taxon>
        <taxon>Kickxellomycotina</taxon>
        <taxon>Kickxellomycetes</taxon>
        <taxon>Kickxellales</taxon>
        <taxon>Kickxellaceae</taxon>
        <taxon>Coemansia</taxon>
    </lineage>
</organism>
<dbReference type="OrthoDB" id="49511at2759"/>
<evidence type="ECO:0000313" key="4">
    <source>
        <dbReference type="Proteomes" id="UP001140217"/>
    </source>
</evidence>
<evidence type="ECO:0000259" key="2">
    <source>
        <dbReference type="Pfam" id="PF24181"/>
    </source>
</evidence>
<accession>A0A9W8H725</accession>
<dbReference type="SUPFAM" id="SSF48371">
    <property type="entry name" value="ARM repeat"/>
    <property type="match status" value="1"/>
</dbReference>
<name>A0A9W8H725_9FUNG</name>